<dbReference type="PRINTS" id="PR00127">
    <property type="entry name" value="CLPPROTEASEP"/>
</dbReference>
<feature type="active site" evidence="7">
    <location>
        <position position="126"/>
    </location>
</feature>
<dbReference type="Gene3D" id="3.90.226.10">
    <property type="entry name" value="2-enoyl-CoA Hydratase, Chain A, domain 1"/>
    <property type="match status" value="1"/>
</dbReference>
<protein>
    <recommendedName>
        <fullName evidence="8">ATP-dependent Clp protease proteolytic subunit</fullName>
    </recommendedName>
</protein>
<dbReference type="GO" id="GO:0004176">
    <property type="term" value="F:ATP-dependent peptidase activity"/>
    <property type="evidence" value="ECO:0007669"/>
    <property type="project" value="InterPro"/>
</dbReference>
<comment type="catalytic activity">
    <reaction evidence="6 7">
        <text>Hydrolysis of proteins to small peptides in the presence of ATP and magnesium. alpha-casein is the usual test substrate. In the absence of ATP, only oligopeptides shorter than five residues are hydrolyzed (such as succinyl-Leu-Tyr-|-NHMec, and Leu-Tyr-Leu-|-Tyr-Trp, in which cleavage of the -Tyr-|-Leu- and -Tyr-|-Trp bonds also occurs).</text>
        <dbReference type="EC" id="3.4.21.92"/>
    </reaction>
</comment>
<evidence type="ECO:0000256" key="4">
    <source>
        <dbReference type="ARBA" id="ARBA00022801"/>
    </source>
</evidence>
<evidence type="ECO:0000256" key="3">
    <source>
        <dbReference type="ARBA" id="ARBA00022670"/>
    </source>
</evidence>
<dbReference type="Pfam" id="PF00574">
    <property type="entry name" value="CLP_protease"/>
    <property type="match status" value="1"/>
</dbReference>
<evidence type="ECO:0000256" key="6">
    <source>
        <dbReference type="ARBA" id="ARBA00034021"/>
    </source>
</evidence>
<reference evidence="10" key="1">
    <citation type="submission" date="2025-08" db="UniProtKB">
        <authorList>
            <consortium name="RefSeq"/>
        </authorList>
    </citation>
    <scope>IDENTIFICATION</scope>
    <source>
        <tissue evidence="10">Fruit stalk</tissue>
    </source>
</reference>
<dbReference type="CDD" id="cd07017">
    <property type="entry name" value="S14_ClpP_2"/>
    <property type="match status" value="1"/>
</dbReference>
<evidence type="ECO:0000256" key="5">
    <source>
        <dbReference type="ARBA" id="ARBA00022825"/>
    </source>
</evidence>
<evidence type="ECO:0000256" key="8">
    <source>
        <dbReference type="RuleBase" id="RU003567"/>
    </source>
</evidence>
<dbReference type="InterPro" id="IPR023562">
    <property type="entry name" value="ClpP/TepA"/>
</dbReference>
<dbReference type="OrthoDB" id="1882605at2759"/>
<evidence type="ECO:0000313" key="9">
    <source>
        <dbReference type="Proteomes" id="UP000515121"/>
    </source>
</evidence>
<proteinExistence type="inferred from homology"/>
<accession>A0A6P5XL40</accession>
<dbReference type="PANTHER" id="PTHR10381:SF15">
    <property type="entry name" value="CHLOROPLASTIC ATP-DEPENDENT CLP PROTEASE PROTEOLYTIC SUBUNIT 1"/>
    <property type="match status" value="1"/>
</dbReference>
<evidence type="ECO:0000313" key="10">
    <source>
        <dbReference type="RefSeq" id="XP_022728621.1"/>
    </source>
</evidence>
<dbReference type="GO" id="GO:0004252">
    <property type="term" value="F:serine-type endopeptidase activity"/>
    <property type="evidence" value="ECO:0007669"/>
    <property type="project" value="UniProtKB-EC"/>
</dbReference>
<dbReference type="PANTHER" id="PTHR10381">
    <property type="entry name" value="ATP-DEPENDENT CLP PROTEASE PROTEOLYTIC SUBUNIT"/>
    <property type="match status" value="1"/>
</dbReference>
<keyword evidence="4" id="KW-0378">Hydrolase</keyword>
<evidence type="ECO:0000256" key="1">
    <source>
        <dbReference type="ARBA" id="ARBA00007039"/>
    </source>
</evidence>
<keyword evidence="5" id="KW-0720">Serine protease</keyword>
<dbReference type="GO" id="GO:0051117">
    <property type="term" value="F:ATPase binding"/>
    <property type="evidence" value="ECO:0007669"/>
    <property type="project" value="TreeGrafter"/>
</dbReference>
<dbReference type="InterPro" id="IPR029045">
    <property type="entry name" value="ClpP/crotonase-like_dom_sf"/>
</dbReference>
<dbReference type="GO" id="GO:0009368">
    <property type="term" value="C:endopeptidase Clp complex"/>
    <property type="evidence" value="ECO:0007669"/>
    <property type="project" value="TreeGrafter"/>
</dbReference>
<gene>
    <name evidence="10" type="primary">LOC111284175</name>
</gene>
<dbReference type="AlphaFoldDB" id="A0A6P5XL40"/>
<organism evidence="9 10">
    <name type="scientific">Durio zibethinus</name>
    <name type="common">Durian</name>
    <dbReference type="NCBI Taxonomy" id="66656"/>
    <lineage>
        <taxon>Eukaryota</taxon>
        <taxon>Viridiplantae</taxon>
        <taxon>Streptophyta</taxon>
        <taxon>Embryophyta</taxon>
        <taxon>Tracheophyta</taxon>
        <taxon>Spermatophyta</taxon>
        <taxon>Magnoliopsida</taxon>
        <taxon>eudicotyledons</taxon>
        <taxon>Gunneridae</taxon>
        <taxon>Pentapetalae</taxon>
        <taxon>rosids</taxon>
        <taxon>malvids</taxon>
        <taxon>Malvales</taxon>
        <taxon>Malvaceae</taxon>
        <taxon>Helicteroideae</taxon>
        <taxon>Durio</taxon>
    </lineage>
</organism>
<name>A0A6P5XL40_DURZI</name>
<dbReference type="PROSITE" id="PS00382">
    <property type="entry name" value="CLP_PROTEASE_HIS"/>
    <property type="match status" value="1"/>
</dbReference>
<evidence type="ECO:0000256" key="7">
    <source>
        <dbReference type="PROSITE-ProRule" id="PRU10086"/>
    </source>
</evidence>
<keyword evidence="3" id="KW-0645">Protease</keyword>
<dbReference type="GO" id="GO:0006515">
    <property type="term" value="P:protein quality control for misfolded or incompletely synthesized proteins"/>
    <property type="evidence" value="ECO:0007669"/>
    <property type="project" value="TreeGrafter"/>
</dbReference>
<dbReference type="InterPro" id="IPR001907">
    <property type="entry name" value="ClpP"/>
</dbReference>
<comment type="similarity">
    <text evidence="1 8">Belongs to the peptidase S14 family.</text>
</comment>
<dbReference type="GeneID" id="111284175"/>
<dbReference type="GO" id="GO:0009532">
    <property type="term" value="C:plastid stroma"/>
    <property type="evidence" value="ECO:0007669"/>
    <property type="project" value="UniProtKB-ARBA"/>
</dbReference>
<evidence type="ECO:0000256" key="2">
    <source>
        <dbReference type="ARBA" id="ARBA00022640"/>
    </source>
</evidence>
<dbReference type="SUPFAM" id="SSF52096">
    <property type="entry name" value="ClpP/crotonase"/>
    <property type="match status" value="1"/>
</dbReference>
<keyword evidence="2" id="KW-0934">Plastid</keyword>
<dbReference type="KEGG" id="dzi:111284175"/>
<dbReference type="RefSeq" id="XP_022728621.1">
    <property type="nucleotide sequence ID" value="XM_022872886.1"/>
</dbReference>
<dbReference type="InterPro" id="IPR033135">
    <property type="entry name" value="ClpP_His_AS"/>
</dbReference>
<dbReference type="Proteomes" id="UP000515121">
    <property type="component" value="Unplaced"/>
</dbReference>
<keyword evidence="9" id="KW-1185">Reference proteome</keyword>
<sequence>MPVGIPKVPFQVPGDNDASWVDIYNRIYRERLLFLGKELDIQTSNQLAGIMIYLSIESNSRDLFFFINSPGGGIVSGLSLFDTMQAVEPDVHTLAMGLTASIAAFLLVGGEITKRRAFPHARVMIHQPISMLKDDGFKDWVMETDEVMKMQEDIIEALCKRTGQPDGL</sequence>